<dbReference type="InterPro" id="IPR031421">
    <property type="entry name" value="DUF4666"/>
</dbReference>
<reference evidence="1" key="1">
    <citation type="submission" date="2022-05" db="EMBL/GenBank/DDBJ databases">
        <title>The Musa troglodytarum L. genome provides insights into the mechanism of non-climacteric behaviour and enrichment of carotenoids.</title>
        <authorList>
            <person name="Wang J."/>
        </authorList>
    </citation>
    <scope>NUCLEOTIDE SEQUENCE</scope>
    <source>
        <tissue evidence="1">Leaf</tissue>
    </source>
</reference>
<dbReference type="Proteomes" id="UP001055439">
    <property type="component" value="Chromosome 7"/>
</dbReference>
<proteinExistence type="predicted"/>
<evidence type="ECO:0000313" key="1">
    <source>
        <dbReference type="EMBL" id="URE20934.1"/>
    </source>
</evidence>
<accession>A0A9E7GZI0</accession>
<keyword evidence="2" id="KW-1185">Reference proteome</keyword>
<dbReference type="OrthoDB" id="689003at2759"/>
<evidence type="ECO:0000313" key="2">
    <source>
        <dbReference type="Proteomes" id="UP001055439"/>
    </source>
</evidence>
<organism evidence="1 2">
    <name type="scientific">Musa troglodytarum</name>
    <name type="common">fe'i banana</name>
    <dbReference type="NCBI Taxonomy" id="320322"/>
    <lineage>
        <taxon>Eukaryota</taxon>
        <taxon>Viridiplantae</taxon>
        <taxon>Streptophyta</taxon>
        <taxon>Embryophyta</taxon>
        <taxon>Tracheophyta</taxon>
        <taxon>Spermatophyta</taxon>
        <taxon>Magnoliopsida</taxon>
        <taxon>Liliopsida</taxon>
        <taxon>Zingiberales</taxon>
        <taxon>Musaceae</taxon>
        <taxon>Musa</taxon>
    </lineage>
</organism>
<dbReference type="AlphaFoldDB" id="A0A9E7GZI0"/>
<sequence>MGRNRSTGDGRHAFRAVVLPPAVDPPSPKVPRCLCCGFFEVASTDRTFPDSNGIPIIIQTPKLTATTKVGAPQKIKVCHGCSVDIFLQPITLIFPQLDYFG</sequence>
<dbReference type="Pfam" id="PF15697">
    <property type="entry name" value="DUF4666"/>
    <property type="match status" value="1"/>
</dbReference>
<dbReference type="EMBL" id="CP097509">
    <property type="protein sequence ID" value="URE20934.1"/>
    <property type="molecule type" value="Genomic_DNA"/>
</dbReference>
<name>A0A9E7GZI0_9LILI</name>
<gene>
    <name evidence="1" type="ORF">MUK42_10397</name>
</gene>
<protein>
    <submittedName>
        <fullName evidence="1">Uncharacterized protein</fullName>
    </submittedName>
</protein>